<dbReference type="Proteomes" id="UP000005297">
    <property type="component" value="Unassembled WGS sequence"/>
</dbReference>
<evidence type="ECO:0000313" key="3">
    <source>
        <dbReference type="Proteomes" id="UP000005297"/>
    </source>
</evidence>
<dbReference type="PANTHER" id="PTHR33383:SF1">
    <property type="entry name" value="MEMBRANE PROTEIN INSERTION EFFICIENCY FACTOR-RELATED"/>
    <property type="match status" value="1"/>
</dbReference>
<reference evidence="2 3" key="1">
    <citation type="submission" date="2006-09" db="EMBL/GenBank/DDBJ databases">
        <authorList>
            <person name="Emerson D."/>
            <person name="Ferriera S."/>
            <person name="Johnson J."/>
            <person name="Kravitz S."/>
            <person name="Halpern A."/>
            <person name="Remington K."/>
            <person name="Beeson K."/>
            <person name="Tran B."/>
            <person name="Rogers Y.-H."/>
            <person name="Friedman R."/>
            <person name="Venter J.C."/>
        </authorList>
    </citation>
    <scope>NUCLEOTIDE SEQUENCE [LARGE SCALE GENOMIC DNA]</scope>
    <source>
        <strain evidence="2 3">PV-1</strain>
    </source>
</reference>
<dbReference type="FunCoup" id="Q0EVY6">
    <property type="interactions" value="290"/>
</dbReference>
<comment type="similarity">
    <text evidence="1">Belongs to the UPF0161 family.</text>
</comment>
<proteinExistence type="inferred from homology"/>
<accession>Q0EVY6</accession>
<dbReference type="AlphaFoldDB" id="Q0EVY6"/>
<sequence>MRKFSLMLVRAYQLFISPVLPSRCIYTPSCSHYMIEAIQRYGVCRGAWLGIKRLLRCHPFCKGGYDPVP</sequence>
<protein>
    <recommendedName>
        <fullName evidence="1">Putative membrane protein insertion efficiency factor</fullName>
    </recommendedName>
</protein>
<comment type="function">
    <text evidence="1">Could be involved in insertion of integral membrane proteins into the membrane.</text>
</comment>
<dbReference type="InParanoid" id="Q0EVY6"/>
<dbReference type="RefSeq" id="WP_009849933.1">
    <property type="nucleotide sequence ID" value="NZ_DS022294.1"/>
</dbReference>
<keyword evidence="1" id="KW-0472">Membrane</keyword>
<dbReference type="EMBL" id="AATS01000024">
    <property type="protein sequence ID" value="EAU53419.1"/>
    <property type="molecule type" value="Genomic_DNA"/>
</dbReference>
<dbReference type="GO" id="GO:0005886">
    <property type="term" value="C:plasma membrane"/>
    <property type="evidence" value="ECO:0007669"/>
    <property type="project" value="UniProtKB-SubCell"/>
</dbReference>
<dbReference type="PANTHER" id="PTHR33383">
    <property type="entry name" value="MEMBRANE PROTEIN INSERTION EFFICIENCY FACTOR-RELATED"/>
    <property type="match status" value="1"/>
</dbReference>
<keyword evidence="1" id="KW-1003">Cell membrane</keyword>
<name>Q0EVY6_9PROT</name>
<dbReference type="InterPro" id="IPR002696">
    <property type="entry name" value="Membr_insert_effic_factor_YidD"/>
</dbReference>
<keyword evidence="3" id="KW-1185">Reference proteome</keyword>
<comment type="caution">
    <text evidence="2">The sequence shown here is derived from an EMBL/GenBank/DDBJ whole genome shotgun (WGS) entry which is preliminary data.</text>
</comment>
<dbReference type="NCBIfam" id="TIGR00278">
    <property type="entry name" value="membrane protein insertion efficiency factor YidD"/>
    <property type="match status" value="1"/>
</dbReference>
<evidence type="ECO:0000256" key="1">
    <source>
        <dbReference type="HAMAP-Rule" id="MF_00386"/>
    </source>
</evidence>
<dbReference type="Pfam" id="PF01809">
    <property type="entry name" value="YidD"/>
    <property type="match status" value="1"/>
</dbReference>
<dbReference type="HAMAP" id="MF_00386">
    <property type="entry name" value="UPF0161_YidD"/>
    <property type="match status" value="1"/>
</dbReference>
<gene>
    <name evidence="2" type="ORF">SPV1_12080</name>
</gene>
<evidence type="ECO:0000313" key="2">
    <source>
        <dbReference type="EMBL" id="EAU53419.1"/>
    </source>
</evidence>
<comment type="subcellular location">
    <subcellularLocation>
        <location evidence="1">Cell membrane</location>
        <topology evidence="1">Peripheral membrane protein</topology>
        <orientation evidence="1">Cytoplasmic side</orientation>
    </subcellularLocation>
</comment>
<dbReference type="SMART" id="SM01234">
    <property type="entry name" value="Haemolytic"/>
    <property type="match status" value="1"/>
</dbReference>
<dbReference type="eggNOG" id="COG0759">
    <property type="taxonomic scope" value="Bacteria"/>
</dbReference>
<dbReference type="HOGENOM" id="CLU_144811_6_0_0"/>
<organism evidence="2 3">
    <name type="scientific">Mariprofundus ferrooxydans PV-1</name>
    <dbReference type="NCBI Taxonomy" id="314345"/>
    <lineage>
        <taxon>Bacteria</taxon>
        <taxon>Pseudomonadati</taxon>
        <taxon>Pseudomonadota</taxon>
        <taxon>Candidatius Mariprofundia</taxon>
        <taxon>Mariprofundales</taxon>
        <taxon>Mariprofundaceae</taxon>
        <taxon>Mariprofundus</taxon>
    </lineage>
</organism>